<dbReference type="GO" id="GO:0016740">
    <property type="term" value="F:transferase activity"/>
    <property type="evidence" value="ECO:0007669"/>
    <property type="project" value="UniProtKB-KW"/>
</dbReference>
<organism evidence="1 2">
    <name type="scientific">Ensifer adhaerens</name>
    <name type="common">Sinorhizobium morelense</name>
    <dbReference type="NCBI Taxonomy" id="106592"/>
    <lineage>
        <taxon>Bacteria</taxon>
        <taxon>Pseudomonadati</taxon>
        <taxon>Pseudomonadota</taxon>
        <taxon>Alphaproteobacteria</taxon>
        <taxon>Hyphomicrobiales</taxon>
        <taxon>Rhizobiaceae</taxon>
        <taxon>Sinorhizobium/Ensifer group</taxon>
        <taxon>Ensifer</taxon>
    </lineage>
</organism>
<dbReference type="EMBL" id="LGAP01000002">
    <property type="protein sequence ID" value="KOF21326.1"/>
    <property type="molecule type" value="Genomic_DNA"/>
</dbReference>
<dbReference type="PATRIC" id="fig|106592.7.peg.3307"/>
<accession>A0A0L8C354</accession>
<dbReference type="SUPFAM" id="SSF53448">
    <property type="entry name" value="Nucleotide-diphospho-sugar transferases"/>
    <property type="match status" value="1"/>
</dbReference>
<gene>
    <name evidence="1" type="ORF">AC244_08225</name>
</gene>
<sequence>MSSILAASGGVKQLICINWGTKYGAPFINRLYAMVARNITPPFTFTCFTDNREDLRPEILCEDLPPLDIGKMPEKTPGIWNKSRLWGAKLGNLSGPVVFLDLDIVIVGSLDAFFEVGEPDDVILARNQTTPFERLGQTSLFRFPVGKLVPLQKKFLADPQGVANEYRFEQRFVTRNAPGGVKLFPRRWVLHFRQDCHWPLPLNYFFAPRLPTDARVVLFPRSLLPQHAIDGQYGYRGRADTPLGHIRRLFSGDRREKNPIRYLRHYIRPAPWVAEHWRE</sequence>
<dbReference type="RefSeq" id="WP_053248264.1">
    <property type="nucleotide sequence ID" value="NZ_LGAP01000002.1"/>
</dbReference>
<dbReference type="AlphaFoldDB" id="A0A0L8C354"/>
<evidence type="ECO:0000313" key="2">
    <source>
        <dbReference type="Proteomes" id="UP000037425"/>
    </source>
</evidence>
<protein>
    <submittedName>
        <fullName evidence="1">Glycosyl transferase</fullName>
    </submittedName>
</protein>
<name>A0A0L8C354_ENSAD</name>
<evidence type="ECO:0000313" key="1">
    <source>
        <dbReference type="EMBL" id="KOF21326.1"/>
    </source>
</evidence>
<comment type="caution">
    <text evidence="1">The sequence shown here is derived from an EMBL/GenBank/DDBJ whole genome shotgun (WGS) entry which is preliminary data.</text>
</comment>
<reference evidence="2" key="1">
    <citation type="submission" date="2015-07" db="EMBL/GenBank/DDBJ databases">
        <title>Whole genome sequence of an Ensifer adhaerens strain isolated from a cave pool in the Wind Cave National Park.</title>
        <authorList>
            <person name="Eng W.W.H."/>
            <person name="Gan H.M."/>
            <person name="Barton H.A."/>
            <person name="Savka M.A."/>
        </authorList>
    </citation>
    <scope>NUCLEOTIDE SEQUENCE [LARGE SCALE GENOMIC DNA]</scope>
    <source>
        <strain evidence="2">SD006</strain>
    </source>
</reference>
<proteinExistence type="predicted"/>
<dbReference type="Proteomes" id="UP000037425">
    <property type="component" value="Unassembled WGS sequence"/>
</dbReference>
<dbReference type="OrthoDB" id="564871at2"/>
<dbReference type="InterPro" id="IPR029044">
    <property type="entry name" value="Nucleotide-diphossugar_trans"/>
</dbReference>
<keyword evidence="1" id="KW-0808">Transferase</keyword>